<dbReference type="AlphaFoldDB" id="A0A2T7A182"/>
<name>A0A2T7A182_TUBBO</name>
<sequence>METPTGAEESLEAEIARLRERVTVLEKLYQKRAASTPAILLGADIDLREGFIEYWYSAVGELDRWLKRVKVYLANWWEKLEAELEDELDGWGVERWEAEVRAEKVREGHRAVGDGDEAIHLRMEVYLPRCFVEYWIWGFGQYGKWLDWIATGSNSHKEKRKGRKEAGSGTVRGIEDPGVKIWTGYGTVPDSKGGGDGEGGEDSDDAQDGEEDGEGYEGDWFDEGHVDGHERVVLALGV</sequence>
<gene>
    <name evidence="2" type="ORF">B9Z19DRAFT_1077261</name>
</gene>
<accession>A0A2T7A182</accession>
<dbReference type="EMBL" id="NESQ01000045">
    <property type="protein sequence ID" value="PUU81445.1"/>
    <property type="molecule type" value="Genomic_DNA"/>
</dbReference>
<keyword evidence="3" id="KW-1185">Reference proteome</keyword>
<organism evidence="2 3">
    <name type="scientific">Tuber borchii</name>
    <name type="common">White truffle</name>
    <dbReference type="NCBI Taxonomy" id="42251"/>
    <lineage>
        <taxon>Eukaryota</taxon>
        <taxon>Fungi</taxon>
        <taxon>Dikarya</taxon>
        <taxon>Ascomycota</taxon>
        <taxon>Pezizomycotina</taxon>
        <taxon>Pezizomycetes</taxon>
        <taxon>Pezizales</taxon>
        <taxon>Tuberaceae</taxon>
        <taxon>Tuber</taxon>
    </lineage>
</organism>
<comment type="caution">
    <text evidence="2">The sequence shown here is derived from an EMBL/GenBank/DDBJ whole genome shotgun (WGS) entry which is preliminary data.</text>
</comment>
<reference evidence="2 3" key="1">
    <citation type="submission" date="2017-04" db="EMBL/GenBank/DDBJ databases">
        <title>Draft genome sequence of Tuber borchii Vittad., a whitish edible truffle.</title>
        <authorList>
            <consortium name="DOE Joint Genome Institute"/>
            <person name="Murat C."/>
            <person name="Kuo A."/>
            <person name="Barry K.W."/>
            <person name="Clum A."/>
            <person name="Dockter R.B."/>
            <person name="Fauchery L."/>
            <person name="Iotti M."/>
            <person name="Kohler A."/>
            <person name="Labutti K."/>
            <person name="Lindquist E.A."/>
            <person name="Lipzen A."/>
            <person name="Ohm R.A."/>
            <person name="Wang M."/>
            <person name="Grigoriev I.V."/>
            <person name="Zambonelli A."/>
            <person name="Martin F.M."/>
        </authorList>
    </citation>
    <scope>NUCLEOTIDE SEQUENCE [LARGE SCALE GENOMIC DNA]</scope>
    <source>
        <strain evidence="2 3">Tbo3840</strain>
    </source>
</reference>
<protein>
    <submittedName>
        <fullName evidence="2">Uncharacterized protein</fullName>
    </submittedName>
</protein>
<evidence type="ECO:0000256" key="1">
    <source>
        <dbReference type="SAM" id="MobiDB-lite"/>
    </source>
</evidence>
<proteinExistence type="predicted"/>
<evidence type="ECO:0000313" key="2">
    <source>
        <dbReference type="EMBL" id="PUU81445.1"/>
    </source>
</evidence>
<evidence type="ECO:0000313" key="3">
    <source>
        <dbReference type="Proteomes" id="UP000244722"/>
    </source>
</evidence>
<feature type="region of interest" description="Disordered" evidence="1">
    <location>
        <begin position="181"/>
        <end position="225"/>
    </location>
</feature>
<feature type="compositionally biased region" description="Acidic residues" evidence="1">
    <location>
        <begin position="198"/>
        <end position="221"/>
    </location>
</feature>
<dbReference type="Proteomes" id="UP000244722">
    <property type="component" value="Unassembled WGS sequence"/>
</dbReference>